<accession>A0A5N6E3D6</accession>
<organism evidence="1 2">
    <name type="scientific">Aspergillus parasiticus</name>
    <dbReference type="NCBI Taxonomy" id="5067"/>
    <lineage>
        <taxon>Eukaryota</taxon>
        <taxon>Fungi</taxon>
        <taxon>Dikarya</taxon>
        <taxon>Ascomycota</taxon>
        <taxon>Pezizomycotina</taxon>
        <taxon>Eurotiomycetes</taxon>
        <taxon>Eurotiomycetidae</taxon>
        <taxon>Eurotiales</taxon>
        <taxon>Aspergillaceae</taxon>
        <taxon>Aspergillus</taxon>
        <taxon>Aspergillus subgen. Circumdati</taxon>
    </lineage>
</organism>
<sequence length="139" mass="15317">MIRREFNPKFVIFRDPEIFHILDQLKPGVRTLFIAAHAAGESRATPGSKSSRITTTVTTTTTVVTIVNSGIDRPNERYILHDSVVIDDDTVLEDVGLSVKEIDVEIEEAADAEDDIVMQGAFSSGDLRGGRAVIHAYEF</sequence>
<reference evidence="1 2" key="1">
    <citation type="submission" date="2019-04" db="EMBL/GenBank/DDBJ databases">
        <title>Fungal friends and foes A comparative genomics study of 23 Aspergillus species from section Flavi.</title>
        <authorList>
            <consortium name="DOE Joint Genome Institute"/>
            <person name="Kjaerbolling I."/>
            <person name="Vesth T.C."/>
            <person name="Frisvad J.C."/>
            <person name="Nybo J.L."/>
            <person name="Theobald S."/>
            <person name="Kildgaard S."/>
            <person name="Petersen T.I."/>
            <person name="Kuo A."/>
            <person name="Sato A."/>
            <person name="Lyhne E.K."/>
            <person name="Kogle M.E."/>
            <person name="Wiebenga A."/>
            <person name="Kun R.S."/>
            <person name="Lubbers R.J."/>
            <person name="Makela M.R."/>
            <person name="Barry K."/>
            <person name="Chovatia M."/>
            <person name="Clum A."/>
            <person name="Daum C."/>
            <person name="Haridas S."/>
            <person name="He G."/>
            <person name="LaButti K."/>
            <person name="Lipzen A."/>
            <person name="Mondo S."/>
            <person name="Pangilinan J."/>
            <person name="Riley R."/>
            <person name="Salamov A."/>
            <person name="Simmons B.A."/>
            <person name="Magnuson J.K."/>
            <person name="Henrissat B."/>
            <person name="Mortensen U.H."/>
            <person name="Larsen T.O."/>
            <person name="De vries R.P."/>
            <person name="Grigoriev I.V."/>
            <person name="Machida M."/>
            <person name="Baker S.E."/>
            <person name="Andersen M.R."/>
        </authorList>
    </citation>
    <scope>NUCLEOTIDE SEQUENCE [LARGE SCALE GENOMIC DNA]</scope>
    <source>
        <strain evidence="1 2">CBS 117618</strain>
    </source>
</reference>
<dbReference type="AlphaFoldDB" id="A0A5N6E3D6"/>
<dbReference type="EMBL" id="ML734938">
    <property type="protein sequence ID" value="KAB8211717.1"/>
    <property type="molecule type" value="Genomic_DNA"/>
</dbReference>
<evidence type="ECO:0000313" key="1">
    <source>
        <dbReference type="EMBL" id="KAB8211717.1"/>
    </source>
</evidence>
<name>A0A5N6E3D6_ASPPA</name>
<gene>
    <name evidence="1" type="ORF">BDV34DRAFT_219666</name>
</gene>
<keyword evidence="2" id="KW-1185">Reference proteome</keyword>
<evidence type="ECO:0000313" key="2">
    <source>
        <dbReference type="Proteomes" id="UP000326532"/>
    </source>
</evidence>
<protein>
    <submittedName>
        <fullName evidence="1">Uncharacterized protein</fullName>
    </submittedName>
</protein>
<dbReference type="VEuPathDB" id="FungiDB:BDV34DRAFT_219666"/>
<dbReference type="Proteomes" id="UP000326532">
    <property type="component" value="Unassembled WGS sequence"/>
</dbReference>
<proteinExistence type="predicted"/>